<evidence type="ECO:0000256" key="9">
    <source>
        <dbReference type="ARBA" id="ARBA00023010"/>
    </source>
</evidence>
<feature type="domain" description="SecA family profile" evidence="14">
    <location>
        <begin position="27"/>
        <end position="617"/>
    </location>
</feature>
<comment type="catalytic activity">
    <reaction evidence="11">
        <text>ATP + H2O + cellular proteinSide 1 = ADP + phosphate + cellular proteinSide 2.</text>
        <dbReference type="EC" id="7.4.2.8"/>
    </reaction>
</comment>
<evidence type="ECO:0000256" key="8">
    <source>
        <dbReference type="ARBA" id="ARBA00022967"/>
    </source>
</evidence>
<dbReference type="Gene3D" id="3.40.50.300">
    <property type="entry name" value="P-loop containing nucleotide triphosphate hydrolases"/>
    <property type="match status" value="2"/>
</dbReference>
<dbReference type="PROSITE" id="PS01312">
    <property type="entry name" value="SECA"/>
    <property type="match status" value="1"/>
</dbReference>
<dbReference type="RefSeq" id="WP_076754163.1">
    <property type="nucleotide sequence ID" value="NZ_CP023018.1"/>
</dbReference>
<reference evidence="15 16" key="1">
    <citation type="submission" date="2017-01" db="EMBL/GenBank/DDBJ databases">
        <authorList>
            <person name="Mah S.A."/>
            <person name="Swanson W.J."/>
            <person name="Moy G.W."/>
            <person name="Vacquier V.D."/>
        </authorList>
    </citation>
    <scope>NUCLEOTIDE SEQUENCE [LARGE SCALE GENOMIC DNA]</scope>
    <source>
        <strain evidence="15 16">M9</strain>
    </source>
</reference>
<evidence type="ECO:0000256" key="10">
    <source>
        <dbReference type="ARBA" id="ARBA00023136"/>
    </source>
</evidence>
<comment type="similarity">
    <text evidence="11">Belongs to the SecA family.</text>
</comment>
<feature type="domain" description="Helicase ATP-binding" evidence="12">
    <location>
        <begin position="113"/>
        <end position="288"/>
    </location>
</feature>
<comment type="subcellular location">
    <subcellularLocation>
        <location evidence="11">Cell membrane</location>
        <topology evidence="11">Peripheral membrane protein</topology>
        <orientation evidence="11">Cytoplasmic side</orientation>
    </subcellularLocation>
    <subcellularLocation>
        <location evidence="11">Cytoplasm</location>
    </subcellularLocation>
    <text evidence="11">Distribution is 50-50.</text>
</comment>
<dbReference type="InterPro" id="IPR014018">
    <property type="entry name" value="SecA_motor_DEAD"/>
</dbReference>
<dbReference type="SMART" id="SM00958">
    <property type="entry name" value="SecA_PP_bind"/>
    <property type="match status" value="1"/>
</dbReference>
<dbReference type="GO" id="GO:0005886">
    <property type="term" value="C:plasma membrane"/>
    <property type="evidence" value="ECO:0007669"/>
    <property type="project" value="UniProtKB-SubCell"/>
</dbReference>
<dbReference type="Proteomes" id="UP000223759">
    <property type="component" value="Unassembled WGS sequence"/>
</dbReference>
<dbReference type="PANTHER" id="PTHR30612:SF0">
    <property type="entry name" value="CHLOROPLAST PROTEIN-TRANSPORTING ATPASE"/>
    <property type="match status" value="1"/>
</dbReference>
<dbReference type="GO" id="GO:0017038">
    <property type="term" value="P:protein import"/>
    <property type="evidence" value="ECO:0007669"/>
    <property type="project" value="InterPro"/>
</dbReference>
<dbReference type="HAMAP" id="MF_01382">
    <property type="entry name" value="SecA"/>
    <property type="match status" value="1"/>
</dbReference>
<comment type="subunit">
    <text evidence="11">Monomer and homodimer. Part of the essential Sec protein translocation apparatus which comprises SecA, SecYEG and auxiliary proteins SecDF-YajC and YidC.</text>
</comment>
<evidence type="ECO:0000259" key="14">
    <source>
        <dbReference type="PROSITE" id="PS51196"/>
    </source>
</evidence>
<evidence type="ECO:0000256" key="11">
    <source>
        <dbReference type="HAMAP-Rule" id="MF_01382"/>
    </source>
</evidence>
<dbReference type="CDD" id="cd18803">
    <property type="entry name" value="SF2_C_secA"/>
    <property type="match status" value="1"/>
</dbReference>
<keyword evidence="8 11" id="KW-1278">Translocase</keyword>
<evidence type="ECO:0000256" key="4">
    <source>
        <dbReference type="ARBA" id="ARBA00022519"/>
    </source>
</evidence>
<dbReference type="InterPro" id="IPR036670">
    <property type="entry name" value="SecA_X-link_sf"/>
</dbReference>
<keyword evidence="1 11" id="KW-0813">Transport</keyword>
<evidence type="ECO:0000313" key="15">
    <source>
        <dbReference type="EMBL" id="SIT65743.1"/>
    </source>
</evidence>
<evidence type="ECO:0000259" key="13">
    <source>
        <dbReference type="PROSITE" id="PS51194"/>
    </source>
</evidence>
<dbReference type="GO" id="GO:0005829">
    <property type="term" value="C:cytosol"/>
    <property type="evidence" value="ECO:0007669"/>
    <property type="project" value="TreeGrafter"/>
</dbReference>
<evidence type="ECO:0000256" key="1">
    <source>
        <dbReference type="ARBA" id="ARBA00022448"/>
    </source>
</evidence>
<comment type="function">
    <text evidence="11">Part of the Sec protein translocase complex. Interacts with the SecYEG preprotein conducting channel. Has a central role in coupling the hydrolysis of ATP to the transfer of proteins into and across the cell membrane, serving both as a receptor for the preprotein-SecB complex and as an ATP-driven molecular motor driving the stepwise translocation of polypeptide chains across the membrane.</text>
</comment>
<keyword evidence="6 11" id="KW-0067">ATP-binding</keyword>
<name>A0A1R3VQA6_9GAMM</name>
<dbReference type="OrthoDB" id="9805579at2"/>
<dbReference type="Pfam" id="PF01043">
    <property type="entry name" value="SecA_PP_bind"/>
    <property type="match status" value="1"/>
</dbReference>
<dbReference type="GO" id="GO:0065002">
    <property type="term" value="P:intracellular protein transmembrane transport"/>
    <property type="evidence" value="ECO:0007669"/>
    <property type="project" value="UniProtKB-UniRule"/>
</dbReference>
<protein>
    <recommendedName>
        <fullName evidence="11">Protein translocase subunit SecA</fullName>
        <ecNumber evidence="11">7.4.2.8</ecNumber>
    </recommendedName>
</protein>
<keyword evidence="2 11" id="KW-1003">Cell membrane</keyword>
<keyword evidence="5 11" id="KW-0547">Nucleotide-binding</keyword>
<dbReference type="InterPro" id="IPR000185">
    <property type="entry name" value="SecA"/>
</dbReference>
<keyword evidence="9 11" id="KW-0811">Translocation</keyword>
<keyword evidence="16" id="KW-1185">Reference proteome</keyword>
<dbReference type="InterPro" id="IPR027417">
    <property type="entry name" value="P-loop_NTPase"/>
</dbReference>
<keyword evidence="7 11" id="KW-0653">Protein transport</keyword>
<sequence length="661" mass="75497">MFALLARGTRYPQRMEWEERRFLDRVWDRSASFLRRWSVGASWRQRRFAAAVLDAEQELKGLEANALAEDLQSLRYALRRDGPLDSLLARAFAHVRLKSVEILGLAHYPVQLRGGYLLTQGLLVEMDTGEGKTLTATLPAAVMALSGYQVQVVTVNNYLAERDCEQMSPLFAGLGLSCSVVREDSEPPERQAAYACDITYCTGKTLTFDYLKDRIAMQARVRPLHMFMDSFTGRWQRNVLLPGLQYVVVDEADSVLIDEARTPLIISAVGDSESEEAFYRQAMELARQLEPEAHFLRDPDVRSFDLTRGGRAYLEAAATDMSGLWRNTYRREEAVLQALSALYLFNRDQHYIVADEKIVIVDEHTGRSMPDRSWERGMHQLIEIKEDVPLSPPRLTLAKISFQLFFQRYLRLAGMSGTVREVGREMRGVYKVSVVRVPPHRPSQRRCLGRFVCADAEQKWERVVQRIQTLLTQQRPVLVGTQSIANADRLSAYLHEAGVVHQVLHARQDEAEAEANIVARAGQEGQVTIATNMAGRGTDIKLSAEVATAGGLHVILTERHENRRIDRQLIGRCGRQGEPGSWEEISSLDDELVKHFWAPVRDVLRTGLRQWPERAVVQWSARVYYRLAQIRVERQHRRIRARLLRAEFKLRRSLSFSGRME</sequence>
<gene>
    <name evidence="11" type="primary">secA</name>
    <name evidence="15" type="ORF">SAMN05216526_0194</name>
</gene>
<dbReference type="PROSITE" id="PS51196">
    <property type="entry name" value="SECA_MOTOR_DEAD"/>
    <property type="match status" value="1"/>
</dbReference>
<dbReference type="PANTHER" id="PTHR30612">
    <property type="entry name" value="SECA INNER MEMBRANE COMPONENT OF SEC PROTEIN SECRETION SYSTEM"/>
    <property type="match status" value="1"/>
</dbReference>
<evidence type="ECO:0000313" key="16">
    <source>
        <dbReference type="Proteomes" id="UP000223759"/>
    </source>
</evidence>
<dbReference type="EMBL" id="FTPK01000001">
    <property type="protein sequence ID" value="SIT65743.1"/>
    <property type="molecule type" value="Genomic_DNA"/>
</dbReference>
<dbReference type="InterPro" id="IPR011130">
    <property type="entry name" value="SecA_preprotein_X-link_dom"/>
</dbReference>
<dbReference type="SMART" id="SM00957">
    <property type="entry name" value="SecA_DEAD"/>
    <property type="match status" value="1"/>
</dbReference>
<dbReference type="FunFam" id="3.40.50.300:FF:000429">
    <property type="entry name" value="Preprotein translocase subunit SecA"/>
    <property type="match status" value="1"/>
</dbReference>
<dbReference type="GO" id="GO:0031522">
    <property type="term" value="C:cell envelope Sec protein transport complex"/>
    <property type="evidence" value="ECO:0007669"/>
    <property type="project" value="TreeGrafter"/>
</dbReference>
<dbReference type="CDD" id="cd17928">
    <property type="entry name" value="DEXDc_SecA"/>
    <property type="match status" value="1"/>
</dbReference>
<dbReference type="Gene3D" id="3.90.1440.10">
    <property type="entry name" value="SecA, preprotein cross-linking domain"/>
    <property type="match status" value="1"/>
</dbReference>
<feature type="binding site" evidence="11">
    <location>
        <begin position="129"/>
        <end position="133"/>
    </location>
    <ligand>
        <name>ATP</name>
        <dbReference type="ChEBI" id="CHEBI:30616"/>
    </ligand>
</feature>
<evidence type="ECO:0000256" key="2">
    <source>
        <dbReference type="ARBA" id="ARBA00022475"/>
    </source>
</evidence>
<feature type="domain" description="Helicase C-terminal" evidence="13">
    <location>
        <begin position="462"/>
        <end position="612"/>
    </location>
</feature>
<dbReference type="EC" id="7.4.2.8" evidence="11"/>
<dbReference type="Pfam" id="PF21090">
    <property type="entry name" value="P-loop_SecA"/>
    <property type="match status" value="1"/>
</dbReference>
<accession>A0A1R3VQA6</accession>
<feature type="binding site" evidence="11">
    <location>
        <position position="539"/>
    </location>
    <ligand>
        <name>ATP</name>
        <dbReference type="ChEBI" id="CHEBI:30616"/>
    </ligand>
</feature>
<evidence type="ECO:0000256" key="3">
    <source>
        <dbReference type="ARBA" id="ARBA00022490"/>
    </source>
</evidence>
<dbReference type="GO" id="GO:0043952">
    <property type="term" value="P:protein transport by the Sec complex"/>
    <property type="evidence" value="ECO:0007669"/>
    <property type="project" value="TreeGrafter"/>
</dbReference>
<evidence type="ECO:0000256" key="5">
    <source>
        <dbReference type="ARBA" id="ARBA00022741"/>
    </source>
</evidence>
<dbReference type="SUPFAM" id="SSF81767">
    <property type="entry name" value="Pre-protein crosslinking domain of SecA"/>
    <property type="match status" value="1"/>
</dbReference>
<organism evidence="15 16">
    <name type="scientific">Ectothiorhodosinus mongolicus</name>
    <dbReference type="NCBI Taxonomy" id="233100"/>
    <lineage>
        <taxon>Bacteria</taxon>
        <taxon>Pseudomonadati</taxon>
        <taxon>Pseudomonadota</taxon>
        <taxon>Gammaproteobacteria</taxon>
        <taxon>Chromatiales</taxon>
        <taxon>Ectothiorhodospiraceae</taxon>
        <taxon>Ectothiorhodosinus</taxon>
    </lineage>
</organism>
<dbReference type="PROSITE" id="PS51194">
    <property type="entry name" value="HELICASE_CTER"/>
    <property type="match status" value="1"/>
</dbReference>
<dbReference type="SUPFAM" id="SSF52540">
    <property type="entry name" value="P-loop containing nucleoside triphosphate hydrolases"/>
    <property type="match status" value="2"/>
</dbReference>
<keyword evidence="3 11" id="KW-0963">Cytoplasm</keyword>
<evidence type="ECO:0000256" key="7">
    <source>
        <dbReference type="ARBA" id="ARBA00022927"/>
    </source>
</evidence>
<dbReference type="GO" id="GO:0008564">
    <property type="term" value="F:protein-exporting ATPase activity"/>
    <property type="evidence" value="ECO:0007669"/>
    <property type="project" value="UniProtKB-EC"/>
</dbReference>
<dbReference type="GO" id="GO:0005524">
    <property type="term" value="F:ATP binding"/>
    <property type="evidence" value="ECO:0007669"/>
    <property type="project" value="UniProtKB-UniRule"/>
</dbReference>
<evidence type="ECO:0000256" key="6">
    <source>
        <dbReference type="ARBA" id="ARBA00022840"/>
    </source>
</evidence>
<dbReference type="InterPro" id="IPR020937">
    <property type="entry name" value="SecA_CS"/>
</dbReference>
<dbReference type="InterPro" id="IPR011115">
    <property type="entry name" value="SecA_DEAD"/>
</dbReference>
<dbReference type="GO" id="GO:0006605">
    <property type="term" value="P:protein targeting"/>
    <property type="evidence" value="ECO:0007669"/>
    <property type="project" value="UniProtKB-UniRule"/>
</dbReference>
<dbReference type="InterPro" id="IPR001650">
    <property type="entry name" value="Helicase_C-like"/>
</dbReference>
<proteinExistence type="inferred from homology"/>
<dbReference type="InterPro" id="IPR014001">
    <property type="entry name" value="Helicase_ATP-bd"/>
</dbReference>
<dbReference type="PROSITE" id="PS51192">
    <property type="entry name" value="HELICASE_ATP_BIND_1"/>
    <property type="match status" value="1"/>
</dbReference>
<dbReference type="STRING" id="233100.SAMN05216526_0194"/>
<dbReference type="InterPro" id="IPR044722">
    <property type="entry name" value="SecA_SF2_C"/>
</dbReference>
<feature type="binding site" evidence="11">
    <location>
        <position position="111"/>
    </location>
    <ligand>
        <name>ATP</name>
        <dbReference type="ChEBI" id="CHEBI:30616"/>
    </ligand>
</feature>
<evidence type="ECO:0000259" key="12">
    <source>
        <dbReference type="PROSITE" id="PS51192"/>
    </source>
</evidence>
<keyword evidence="4" id="KW-0997">Cell inner membrane</keyword>
<dbReference type="AlphaFoldDB" id="A0A1R3VQA6"/>
<dbReference type="Pfam" id="PF07517">
    <property type="entry name" value="SecA_DEAD"/>
    <property type="match status" value="1"/>
</dbReference>
<keyword evidence="10 11" id="KW-0472">Membrane</keyword>
<dbReference type="PRINTS" id="PR00906">
    <property type="entry name" value="SECA"/>
</dbReference>